<protein>
    <submittedName>
        <fullName evidence="2">Peptidoglycan-binding protein</fullName>
    </submittedName>
</protein>
<dbReference type="RefSeq" id="WP_246073503.1">
    <property type="nucleotide sequence ID" value="NZ_SRMP02000045.1"/>
</dbReference>
<evidence type="ECO:0000313" key="2">
    <source>
        <dbReference type="EMBL" id="MFN0293142.1"/>
    </source>
</evidence>
<name>A0ABW9JQC7_9SPHI</name>
<keyword evidence="1" id="KW-0812">Transmembrane</keyword>
<accession>A0ABW9JQC7</accession>
<dbReference type="EMBL" id="SRMP02000045">
    <property type="protein sequence ID" value="MFN0293142.1"/>
    <property type="molecule type" value="Genomic_DNA"/>
</dbReference>
<evidence type="ECO:0000256" key="1">
    <source>
        <dbReference type="SAM" id="Phobius"/>
    </source>
</evidence>
<proteinExistence type="predicted"/>
<keyword evidence="1" id="KW-1133">Transmembrane helix</keyword>
<sequence>MIKTYLNYAVLYLLVAVGTFHPLKTKRFSSQTTKSPGHQINQLLTIAQSQVGVREATGNNDGLQVEKYLAYTGNIKGEPWCAAFVSWVFGQAGYKQPCTAWSPALFPKAKQVVTAKPAMVFGIYFKDKGRIAHAGLVEKQKDQWIYTIEGNTNIAGSREGDGVYRKLRHAKTIAAYANWLPPEKGGRP</sequence>
<gene>
    <name evidence="2" type="ORF">E5L68_017250</name>
</gene>
<evidence type="ECO:0000313" key="3">
    <source>
        <dbReference type="Proteomes" id="UP001517367"/>
    </source>
</evidence>
<keyword evidence="3" id="KW-1185">Reference proteome</keyword>
<organism evidence="2 3">
    <name type="scientific">Pedobacter helvus</name>
    <dbReference type="NCBI Taxonomy" id="2563444"/>
    <lineage>
        <taxon>Bacteria</taxon>
        <taxon>Pseudomonadati</taxon>
        <taxon>Bacteroidota</taxon>
        <taxon>Sphingobacteriia</taxon>
        <taxon>Sphingobacteriales</taxon>
        <taxon>Sphingobacteriaceae</taxon>
        <taxon>Pedobacter</taxon>
    </lineage>
</organism>
<keyword evidence="1" id="KW-0472">Membrane</keyword>
<reference evidence="2 3" key="1">
    <citation type="submission" date="2024-12" db="EMBL/GenBank/DDBJ databases">
        <authorList>
            <person name="Hu S."/>
        </authorList>
    </citation>
    <scope>NUCLEOTIDE SEQUENCE [LARGE SCALE GENOMIC DNA]</scope>
    <source>
        <strain evidence="2 3">P-25</strain>
    </source>
</reference>
<feature type="transmembrane region" description="Helical" evidence="1">
    <location>
        <begin position="6"/>
        <end position="23"/>
    </location>
</feature>
<dbReference type="Proteomes" id="UP001517367">
    <property type="component" value="Unassembled WGS sequence"/>
</dbReference>
<comment type="caution">
    <text evidence="2">The sequence shown here is derived from an EMBL/GenBank/DDBJ whole genome shotgun (WGS) entry which is preliminary data.</text>
</comment>